<reference evidence="1" key="1">
    <citation type="submission" date="2020-05" db="EMBL/GenBank/DDBJ databases">
        <authorList>
            <person name="Chiriac C."/>
            <person name="Salcher M."/>
            <person name="Ghai R."/>
            <person name="Kavagutti S V."/>
        </authorList>
    </citation>
    <scope>NUCLEOTIDE SEQUENCE</scope>
</reference>
<dbReference type="EMBL" id="CAEZTZ010000050">
    <property type="protein sequence ID" value="CAB4583959.1"/>
    <property type="molecule type" value="Genomic_DNA"/>
</dbReference>
<gene>
    <name evidence="1" type="ORF">UFOPK1767_00507</name>
</gene>
<organism evidence="1">
    <name type="scientific">freshwater metagenome</name>
    <dbReference type="NCBI Taxonomy" id="449393"/>
    <lineage>
        <taxon>unclassified sequences</taxon>
        <taxon>metagenomes</taxon>
        <taxon>ecological metagenomes</taxon>
    </lineage>
</organism>
<dbReference type="AlphaFoldDB" id="A0A6J6F8J7"/>
<evidence type="ECO:0000313" key="1">
    <source>
        <dbReference type="EMBL" id="CAB4583959.1"/>
    </source>
</evidence>
<accession>A0A6J6F8J7</accession>
<proteinExistence type="predicted"/>
<sequence>MGRFCKAVALALSALVVGGCASPISQELVDLRNRFVAAGGSCSDWTSHDKTLARAALTCAEGATLIVFNSTQERADFIKFELETNEQIRARTHIILSKDNWLVIDTLAVIVRVLPPMGGMISGRNGANP</sequence>
<name>A0A6J6F8J7_9ZZZZ</name>
<dbReference type="PROSITE" id="PS51257">
    <property type="entry name" value="PROKAR_LIPOPROTEIN"/>
    <property type="match status" value="1"/>
</dbReference>
<protein>
    <submittedName>
        <fullName evidence="1">Unannotated protein</fullName>
    </submittedName>
</protein>